<keyword evidence="7 14" id="KW-0472">Membrane</keyword>
<dbReference type="FunFam" id="2.70.170.10:FF:000079">
    <property type="entry name" value="Uncharacterized protein"/>
    <property type="match status" value="1"/>
</dbReference>
<dbReference type="PRINTS" id="PR00252">
    <property type="entry name" value="NRIONCHANNEL"/>
</dbReference>
<dbReference type="Pfam" id="PF02931">
    <property type="entry name" value="Neur_chan_LBD"/>
    <property type="match status" value="1"/>
</dbReference>
<keyword evidence="12 14" id="KW-0407">Ion channel</keyword>
<evidence type="ECO:0000256" key="5">
    <source>
        <dbReference type="ARBA" id="ARBA00023018"/>
    </source>
</evidence>
<dbReference type="InterPro" id="IPR002394">
    <property type="entry name" value="Nicotinic_acetylcholine_rcpt"/>
</dbReference>
<feature type="transmembrane region" description="Helical" evidence="14">
    <location>
        <begin position="613"/>
        <end position="636"/>
    </location>
</feature>
<keyword evidence="1 14" id="KW-0813">Transport</keyword>
<evidence type="ECO:0000259" key="16">
    <source>
        <dbReference type="Pfam" id="PF02931"/>
    </source>
</evidence>
<reference evidence="18" key="1">
    <citation type="submission" date="2022-01" db="EMBL/GenBank/DDBJ databases">
        <authorList>
            <person name="Braso-Vives M."/>
        </authorList>
    </citation>
    <scope>NUCLEOTIDE SEQUENCE</scope>
</reference>
<evidence type="ECO:0000313" key="19">
    <source>
        <dbReference type="Proteomes" id="UP000838412"/>
    </source>
</evidence>
<evidence type="ECO:0000313" key="18">
    <source>
        <dbReference type="EMBL" id="CAH1252491.1"/>
    </source>
</evidence>
<dbReference type="PRINTS" id="PR00254">
    <property type="entry name" value="NICOTINICR"/>
</dbReference>
<keyword evidence="9" id="KW-0675">Receptor</keyword>
<evidence type="ECO:0000256" key="11">
    <source>
        <dbReference type="ARBA" id="ARBA00023286"/>
    </source>
</evidence>
<keyword evidence="19" id="KW-1185">Reference proteome</keyword>
<dbReference type="FunFam" id="1.20.58.390:FF:000008">
    <property type="entry name" value="Cholinergic receptor nicotinic beta 4 subunit"/>
    <property type="match status" value="1"/>
</dbReference>
<evidence type="ECO:0000256" key="2">
    <source>
        <dbReference type="ARBA" id="ARBA00022475"/>
    </source>
</evidence>
<evidence type="ECO:0000256" key="3">
    <source>
        <dbReference type="ARBA" id="ARBA00022692"/>
    </source>
</evidence>
<feature type="transmembrane region" description="Helical" evidence="14">
    <location>
        <begin position="830"/>
        <end position="847"/>
    </location>
</feature>
<feature type="transmembrane region" description="Helical" evidence="14">
    <location>
        <begin position="648"/>
        <end position="666"/>
    </location>
</feature>
<feature type="region of interest" description="Disordered" evidence="15">
    <location>
        <begin position="1"/>
        <end position="28"/>
    </location>
</feature>
<keyword evidence="4 14" id="KW-1133">Transmembrane helix</keyword>
<evidence type="ECO:0000256" key="8">
    <source>
        <dbReference type="ARBA" id="ARBA00023157"/>
    </source>
</evidence>
<name>A0A8J9ZDB8_BRALA</name>
<dbReference type="EMBL" id="OV696687">
    <property type="protein sequence ID" value="CAH1252491.1"/>
    <property type="molecule type" value="Genomic_DNA"/>
</dbReference>
<evidence type="ECO:0000256" key="15">
    <source>
        <dbReference type="SAM" id="MobiDB-lite"/>
    </source>
</evidence>
<keyword evidence="6 14" id="KW-0406">Ion transport</keyword>
<dbReference type="PANTHER" id="PTHR18945">
    <property type="entry name" value="NEUROTRANSMITTER GATED ION CHANNEL"/>
    <property type="match status" value="1"/>
</dbReference>
<keyword evidence="8" id="KW-1015">Disulfide bond</keyword>
<dbReference type="InterPro" id="IPR006029">
    <property type="entry name" value="Neurotrans-gated_channel_TM"/>
</dbReference>
<evidence type="ECO:0000256" key="10">
    <source>
        <dbReference type="ARBA" id="ARBA00023180"/>
    </source>
</evidence>
<evidence type="ECO:0000256" key="13">
    <source>
        <dbReference type="ARBA" id="ARBA00034099"/>
    </source>
</evidence>
<feature type="domain" description="Neurotransmitter-gated ion-channel transmembrane" evidence="17">
    <location>
        <begin position="619"/>
        <end position="847"/>
    </location>
</feature>
<organism evidence="18 19">
    <name type="scientific">Branchiostoma lanceolatum</name>
    <name type="common">Common lancelet</name>
    <name type="synonym">Amphioxus lanceolatum</name>
    <dbReference type="NCBI Taxonomy" id="7740"/>
    <lineage>
        <taxon>Eukaryota</taxon>
        <taxon>Metazoa</taxon>
        <taxon>Chordata</taxon>
        <taxon>Cephalochordata</taxon>
        <taxon>Leptocardii</taxon>
        <taxon>Amphioxiformes</taxon>
        <taxon>Branchiostomatidae</taxon>
        <taxon>Branchiostoma</taxon>
    </lineage>
</organism>
<keyword evidence="5" id="KW-0770">Synapse</keyword>
<evidence type="ECO:0000259" key="17">
    <source>
        <dbReference type="Pfam" id="PF02932"/>
    </source>
</evidence>
<dbReference type="InterPro" id="IPR006201">
    <property type="entry name" value="Neur_channel"/>
</dbReference>
<keyword evidence="2" id="KW-1003">Cell membrane</keyword>
<evidence type="ECO:0000256" key="9">
    <source>
        <dbReference type="ARBA" id="ARBA00023170"/>
    </source>
</evidence>
<dbReference type="FunFam" id="1.20.58.390:FF:000117">
    <property type="entry name" value="Uncharacterized protein"/>
    <property type="match status" value="1"/>
</dbReference>
<dbReference type="SUPFAM" id="SSF63712">
    <property type="entry name" value="Nicotinic receptor ligand binding domain-like"/>
    <property type="match status" value="1"/>
</dbReference>
<evidence type="ECO:0000256" key="6">
    <source>
        <dbReference type="ARBA" id="ARBA00023065"/>
    </source>
</evidence>
<dbReference type="SUPFAM" id="SSF90112">
    <property type="entry name" value="Neurotransmitter-gated ion-channel transmembrane pore"/>
    <property type="match status" value="1"/>
</dbReference>
<evidence type="ECO:0000256" key="4">
    <source>
        <dbReference type="ARBA" id="ARBA00022989"/>
    </source>
</evidence>
<dbReference type="PROSITE" id="PS00236">
    <property type="entry name" value="NEUROTR_ION_CHANNEL"/>
    <property type="match status" value="1"/>
</dbReference>
<dbReference type="InterPro" id="IPR006202">
    <property type="entry name" value="Neur_chan_lig-bd"/>
</dbReference>
<feature type="compositionally biased region" description="Polar residues" evidence="15">
    <location>
        <begin position="8"/>
        <end position="19"/>
    </location>
</feature>
<dbReference type="InterPro" id="IPR036734">
    <property type="entry name" value="Neur_chan_lig-bd_sf"/>
</dbReference>
<dbReference type="Proteomes" id="UP000838412">
    <property type="component" value="Chromosome 2"/>
</dbReference>
<dbReference type="Gene3D" id="2.70.170.10">
    <property type="entry name" value="Neurotransmitter-gated ion-channel ligand-binding domain"/>
    <property type="match status" value="1"/>
</dbReference>
<accession>A0A8J9ZDB8</accession>
<dbReference type="GO" id="GO:0022848">
    <property type="term" value="F:acetylcholine-gated monoatomic cation-selective channel activity"/>
    <property type="evidence" value="ECO:0007669"/>
    <property type="project" value="InterPro"/>
</dbReference>
<evidence type="ECO:0000256" key="7">
    <source>
        <dbReference type="ARBA" id="ARBA00023136"/>
    </source>
</evidence>
<comment type="similarity">
    <text evidence="14">Belongs to the ligand-gated ion channel (TC 1.A.9) family.</text>
</comment>
<dbReference type="GO" id="GO:0045211">
    <property type="term" value="C:postsynaptic membrane"/>
    <property type="evidence" value="ECO:0007669"/>
    <property type="project" value="InterPro"/>
</dbReference>
<dbReference type="CDD" id="cd19064">
    <property type="entry name" value="LGIC_TM_nAChR"/>
    <property type="match status" value="1"/>
</dbReference>
<gene>
    <name evidence="18" type="primary">CHRNB2</name>
    <name evidence="18" type="ORF">BLAG_LOCUS12559</name>
</gene>
<dbReference type="InterPro" id="IPR038050">
    <property type="entry name" value="Neuro_actylchol_rec"/>
</dbReference>
<dbReference type="GO" id="GO:0004888">
    <property type="term" value="F:transmembrane signaling receptor activity"/>
    <property type="evidence" value="ECO:0007669"/>
    <property type="project" value="InterPro"/>
</dbReference>
<feature type="domain" description="Neurotransmitter-gated ion-channel ligand-binding" evidence="16">
    <location>
        <begin position="410"/>
        <end position="612"/>
    </location>
</feature>
<dbReference type="NCBIfam" id="TIGR00860">
    <property type="entry name" value="LIC"/>
    <property type="match status" value="1"/>
</dbReference>
<keyword evidence="10" id="KW-0325">Glycoprotein</keyword>
<keyword evidence="11" id="KW-1071">Ligand-gated ion channel</keyword>
<keyword evidence="3 14" id="KW-0812">Transmembrane</keyword>
<evidence type="ECO:0000256" key="14">
    <source>
        <dbReference type="RuleBase" id="RU000687"/>
    </source>
</evidence>
<protein>
    <submittedName>
        <fullName evidence="18">CHRNB2 protein</fullName>
    </submittedName>
</protein>
<feature type="transmembrane region" description="Helical" evidence="14">
    <location>
        <begin position="678"/>
        <end position="697"/>
    </location>
</feature>
<dbReference type="CDD" id="cd18997">
    <property type="entry name" value="LGIC_ECD_nAChR"/>
    <property type="match status" value="1"/>
</dbReference>
<dbReference type="AlphaFoldDB" id="A0A8J9ZDB8"/>
<evidence type="ECO:0000256" key="1">
    <source>
        <dbReference type="ARBA" id="ARBA00022448"/>
    </source>
</evidence>
<comment type="subcellular location">
    <subcellularLocation>
        <location evidence="13">Synaptic cell membrane</location>
        <topology evidence="13">Multi-pass membrane protein</topology>
    </subcellularLocation>
</comment>
<dbReference type="InterPro" id="IPR018000">
    <property type="entry name" value="Neurotransmitter_ion_chnl_CS"/>
</dbReference>
<dbReference type="Gene3D" id="1.20.58.390">
    <property type="entry name" value="Neurotransmitter-gated ion-channel transmembrane domain"/>
    <property type="match status" value="2"/>
</dbReference>
<evidence type="ECO:0000256" key="12">
    <source>
        <dbReference type="ARBA" id="ARBA00023303"/>
    </source>
</evidence>
<dbReference type="Pfam" id="PF02932">
    <property type="entry name" value="Neur_chan_memb"/>
    <property type="match status" value="1"/>
</dbReference>
<proteinExistence type="inferred from homology"/>
<dbReference type="InterPro" id="IPR036719">
    <property type="entry name" value="Neuro-gated_channel_TM_sf"/>
</dbReference>
<sequence>MGKADPSHPNSPMQDGQSRPQPPQLTHAGWGKQRLCPYSYIPVQTSVNSVSSIKSVLSAESEERLVTRLFNSSQYNPMIRPMQSVLSAESEERLVTRLFNSSRYNPMIRLVQSVLSAESEERLVTRLFNSSRYNPMIRLAQSVLSAESEERLVTRLFNSSRYNPMIRLAQSVFSAESEERLVTRLFNSSRYNPMIRLAQSVLSAESEERLVTRRFNSSRYNPMIRPVQSVLSAESEERLVTRLFNSSRYNPMIRPVQSVLSAESEERLLTRLFNSSRYNPMIRLVQSVLSAESEERLLTRLFNSSRYNPMIRPVQSVLSTESEERLVTRLFNSSRYNPMIRLVQSVLSAESEERLVTRLFNSSRYNPMIRPAQSVLSAESEERLVTRLFNSSRYNPMIRPAQSVLSAESEERLVTRLFNSSRYNPMIRPAQFPTEIVTVKFYLIISQLISVNEKEEVMKTNVWLAQTWTDYRLMWNKEDYDHVQVIRVPSESVWKPDIVLFNNKDGQYDVALYTKVLIYDDGKVEWLPPAIFQSNCAIDVRHFPFDKQNCTMKFGSWTYNGDEVDIVLDYAEAVMDDFKLNGEWDIIRSPSRRTLEGDEVYVHYDFVIRRKPLFYIINLIIPCILISSLSVLVFYLPSDCGEKITLSISVLLALTVFLLLIADIIPSTSLDIPLIGRYLMFTMIFVTFTTVTTVYILNVHHRTASTHDMPTWIRVVFIKVLPRILCIKRPAEEPEEPRQGFIRTSLYHKPREDAMELRKRNGMMTEGRGFGARSTTSSPGMQQTERRHLAPELEDAVRHVKYIAGFFKSQDDDSEVSDEWRFVAMVIDRICLWLFLIVCVLGTLGLFKEPLFDTDDD</sequence>
<dbReference type="OrthoDB" id="5975154at2759"/>